<sequence length="62" mass="6169">MPSSAVASVLSLVISLPWPEDLTLCSAAPASASLLQPSTAACPSSAGQSLHHIQSALPQGKS</sequence>
<feature type="chain" id="PRO_5002045190" evidence="1">
    <location>
        <begin position="20"/>
        <end position="62"/>
    </location>
</feature>
<dbReference type="AlphaFoldDB" id="A0A0A9E0J3"/>
<reference evidence="2" key="2">
    <citation type="journal article" date="2015" name="Data Brief">
        <title>Shoot transcriptome of the giant reed, Arundo donax.</title>
        <authorList>
            <person name="Barrero R.A."/>
            <person name="Guerrero F.D."/>
            <person name="Moolhuijzen P."/>
            <person name="Goolsby J.A."/>
            <person name="Tidwell J."/>
            <person name="Bellgard S.E."/>
            <person name="Bellgard M.I."/>
        </authorList>
    </citation>
    <scope>NUCLEOTIDE SEQUENCE</scope>
    <source>
        <tissue evidence="2">Shoot tissue taken approximately 20 cm above the soil surface</tissue>
    </source>
</reference>
<reference evidence="2" key="1">
    <citation type="submission" date="2014-09" db="EMBL/GenBank/DDBJ databases">
        <authorList>
            <person name="Magalhaes I.L.F."/>
            <person name="Oliveira U."/>
            <person name="Santos F.R."/>
            <person name="Vidigal T.H.D.A."/>
            <person name="Brescovit A.D."/>
            <person name="Santos A.J."/>
        </authorList>
    </citation>
    <scope>NUCLEOTIDE SEQUENCE</scope>
    <source>
        <tissue evidence="2">Shoot tissue taken approximately 20 cm above the soil surface</tissue>
    </source>
</reference>
<feature type="signal peptide" evidence="1">
    <location>
        <begin position="1"/>
        <end position="19"/>
    </location>
</feature>
<evidence type="ECO:0000256" key="1">
    <source>
        <dbReference type="SAM" id="SignalP"/>
    </source>
</evidence>
<evidence type="ECO:0000313" key="2">
    <source>
        <dbReference type="EMBL" id="JAD91445.1"/>
    </source>
</evidence>
<name>A0A0A9E0J3_ARUDO</name>
<dbReference type="EMBL" id="GBRH01206450">
    <property type="protein sequence ID" value="JAD91445.1"/>
    <property type="molecule type" value="Transcribed_RNA"/>
</dbReference>
<accession>A0A0A9E0J3</accession>
<proteinExistence type="predicted"/>
<keyword evidence="1" id="KW-0732">Signal</keyword>
<protein>
    <submittedName>
        <fullName evidence="2">Uncharacterized protein</fullName>
    </submittedName>
</protein>
<organism evidence="2">
    <name type="scientific">Arundo donax</name>
    <name type="common">Giant reed</name>
    <name type="synonym">Donax arundinaceus</name>
    <dbReference type="NCBI Taxonomy" id="35708"/>
    <lineage>
        <taxon>Eukaryota</taxon>
        <taxon>Viridiplantae</taxon>
        <taxon>Streptophyta</taxon>
        <taxon>Embryophyta</taxon>
        <taxon>Tracheophyta</taxon>
        <taxon>Spermatophyta</taxon>
        <taxon>Magnoliopsida</taxon>
        <taxon>Liliopsida</taxon>
        <taxon>Poales</taxon>
        <taxon>Poaceae</taxon>
        <taxon>PACMAD clade</taxon>
        <taxon>Arundinoideae</taxon>
        <taxon>Arundineae</taxon>
        <taxon>Arundo</taxon>
    </lineage>
</organism>